<feature type="compositionally biased region" description="Polar residues" evidence="6">
    <location>
        <begin position="111"/>
        <end position="125"/>
    </location>
</feature>
<dbReference type="OrthoDB" id="1069523at2759"/>
<organism evidence="7 8">
    <name type="scientific">Musa troglodytarum</name>
    <name type="common">fe'i banana</name>
    <dbReference type="NCBI Taxonomy" id="320322"/>
    <lineage>
        <taxon>Eukaryota</taxon>
        <taxon>Viridiplantae</taxon>
        <taxon>Streptophyta</taxon>
        <taxon>Embryophyta</taxon>
        <taxon>Tracheophyta</taxon>
        <taxon>Spermatophyta</taxon>
        <taxon>Magnoliopsida</taxon>
        <taxon>Liliopsida</taxon>
        <taxon>Zingiberales</taxon>
        <taxon>Musaceae</taxon>
        <taxon>Musa</taxon>
    </lineage>
</organism>
<dbReference type="PANTHER" id="PTHR10543:SF46">
    <property type="entry name" value="CAROTENOID CLEAVAGE DIOXYGENASE 4, CHLOROPLASTIC-RELATED"/>
    <property type="match status" value="1"/>
</dbReference>
<proteinExistence type="inferred from homology"/>
<evidence type="ECO:0000313" key="7">
    <source>
        <dbReference type="EMBL" id="URD99575.1"/>
    </source>
</evidence>
<evidence type="ECO:0000256" key="2">
    <source>
        <dbReference type="ARBA" id="ARBA00022723"/>
    </source>
</evidence>
<feature type="region of interest" description="Disordered" evidence="6">
    <location>
        <begin position="86"/>
        <end position="137"/>
    </location>
</feature>
<evidence type="ECO:0000256" key="1">
    <source>
        <dbReference type="ARBA" id="ARBA00006787"/>
    </source>
</evidence>
<evidence type="ECO:0000256" key="3">
    <source>
        <dbReference type="ARBA" id="ARBA00022964"/>
    </source>
</evidence>
<comment type="similarity">
    <text evidence="1">Belongs to the carotenoid oxygenase family.</text>
</comment>
<dbReference type="PANTHER" id="PTHR10543">
    <property type="entry name" value="BETA-CAROTENE DIOXYGENASE"/>
    <property type="match status" value="1"/>
</dbReference>
<feature type="region of interest" description="Disordered" evidence="6">
    <location>
        <begin position="1"/>
        <end position="21"/>
    </location>
</feature>
<keyword evidence="4 5" id="KW-0408">Iron</keyword>
<feature type="binding site" evidence="5">
    <location>
        <position position="654"/>
    </location>
    <ligand>
        <name>Fe cation</name>
        <dbReference type="ChEBI" id="CHEBI:24875"/>
        <note>catalytic</note>
    </ligand>
</feature>
<protein>
    <submittedName>
        <fullName evidence="7">Retinal pigment epithelial membrane protein</fullName>
    </submittedName>
</protein>
<dbReference type="AlphaFoldDB" id="A0A9E7FPA7"/>
<accession>A0A9E7FPA7</accession>
<dbReference type="GO" id="GO:0046872">
    <property type="term" value="F:metal ion binding"/>
    <property type="evidence" value="ECO:0007669"/>
    <property type="project" value="UniProtKB-KW"/>
</dbReference>
<dbReference type="GO" id="GO:0010436">
    <property type="term" value="F:carotenoid dioxygenase activity"/>
    <property type="evidence" value="ECO:0007669"/>
    <property type="project" value="TreeGrafter"/>
</dbReference>
<feature type="binding site" evidence="5">
    <location>
        <position position="478"/>
    </location>
    <ligand>
        <name>Fe cation</name>
        <dbReference type="ChEBI" id="CHEBI:24875"/>
        <note>catalytic</note>
    </ligand>
</feature>
<name>A0A9E7FPA7_9LILI</name>
<comment type="cofactor">
    <cofactor evidence="5">
        <name>Fe(2+)</name>
        <dbReference type="ChEBI" id="CHEBI:29033"/>
    </cofactor>
    <text evidence="5">Binds 1 Fe(2+) ion per subunit.</text>
</comment>
<evidence type="ECO:0000256" key="4">
    <source>
        <dbReference type="ARBA" id="ARBA00023004"/>
    </source>
</evidence>
<feature type="binding site" evidence="5">
    <location>
        <position position="362"/>
    </location>
    <ligand>
        <name>Fe cation</name>
        <dbReference type="ChEBI" id="CHEBI:24875"/>
        <note>catalytic</note>
    </ligand>
</feature>
<sequence>MGVGRHSHHSSVTGRKQRRGEEALTPVDHIFCFCSSSKMDVLLISSSSSLSATSRRLRMLGPSGLPPPTSFSSPPPPFLRISAVRVEEKPRAPGPKTKTAPTSTTTTTTTNPYQDNKQDSGISQRTNHRPIPPRLQPAPVSRVRAAPSPQATFCNALDELINNFIDPPVLRPSVDPRHVLSNNFAPVDELPPISCPVVRGAIPRCLAGGAYIRNGPNPQYLPRGPHHLFDGDGMLHSLLLPPAGSDGMAPAILCSRYVRTYRYLLERDAGAPVFPSIFSAFHGAAGMARGAVSAVRVLTGQMNPVEGVGLANTSLAFFGGRLFALGESDLPYAVRVSSEDGDIATLGRCDFDGRLFMGMTAHPKKDPVTGELFAFRYGPVPPFLTYFWFDSDGNKSGDDVPIFSLRQPSFLHDFAITERYAIFPDLQIVMKPMDMVLGGGAPVGSDNGKVPRIGVLPRYATSEAEMRWFEVPGFNPVHALNAWEDGDELVLVAPNVLSVEHALDRMELVHSSLEMVRIDLGSGAVSRTPMSAANIDFGVINPRYMGRKNRYAYLGVGDPMPKISGVVKLDLTLAGKSDCVVARRDFGSTCFGGEPFFVASGEREGEEEDEGYVVSYVHDEGSGESRFVVMDARSPDLDIVAEVLLPRRVPYGFHGLFVSQAELRSQRPLK</sequence>
<keyword evidence="2 5" id="KW-0479">Metal-binding</keyword>
<dbReference type="EMBL" id="CP097506">
    <property type="protein sequence ID" value="URD99575.1"/>
    <property type="molecule type" value="Genomic_DNA"/>
</dbReference>
<keyword evidence="3" id="KW-0223">Dioxygenase</keyword>
<evidence type="ECO:0000256" key="5">
    <source>
        <dbReference type="PIRSR" id="PIRSR604294-1"/>
    </source>
</evidence>
<feature type="compositionally biased region" description="Pro residues" evidence="6">
    <location>
        <begin position="64"/>
        <end position="78"/>
    </location>
</feature>
<keyword evidence="3" id="KW-0560">Oxidoreductase</keyword>
<feature type="binding site" evidence="5">
    <location>
        <position position="412"/>
    </location>
    <ligand>
        <name>Fe cation</name>
        <dbReference type="ChEBI" id="CHEBI:24875"/>
        <note>catalytic</note>
    </ligand>
</feature>
<feature type="compositionally biased region" description="Low complexity" evidence="6">
    <location>
        <begin position="95"/>
        <end position="110"/>
    </location>
</feature>
<keyword evidence="8" id="KW-1185">Reference proteome</keyword>
<feature type="region of interest" description="Disordered" evidence="6">
    <location>
        <begin position="59"/>
        <end position="78"/>
    </location>
</feature>
<dbReference type="Proteomes" id="UP001055439">
    <property type="component" value="Chromosome 4"/>
</dbReference>
<evidence type="ECO:0000313" key="8">
    <source>
        <dbReference type="Proteomes" id="UP001055439"/>
    </source>
</evidence>
<evidence type="ECO:0000256" key="6">
    <source>
        <dbReference type="SAM" id="MobiDB-lite"/>
    </source>
</evidence>
<dbReference type="GO" id="GO:0016121">
    <property type="term" value="P:carotene catabolic process"/>
    <property type="evidence" value="ECO:0007669"/>
    <property type="project" value="TreeGrafter"/>
</dbReference>
<gene>
    <name evidence="7" type="ORF">MUK42_30052</name>
</gene>
<dbReference type="GO" id="GO:0009570">
    <property type="term" value="C:chloroplast stroma"/>
    <property type="evidence" value="ECO:0007669"/>
    <property type="project" value="TreeGrafter"/>
</dbReference>
<dbReference type="InterPro" id="IPR004294">
    <property type="entry name" value="Carotenoid_Oase"/>
</dbReference>
<dbReference type="Pfam" id="PF03055">
    <property type="entry name" value="RPE65"/>
    <property type="match status" value="1"/>
</dbReference>
<reference evidence="7" key="1">
    <citation type="submission" date="2022-05" db="EMBL/GenBank/DDBJ databases">
        <title>The Musa troglodytarum L. genome provides insights into the mechanism of non-climacteric behaviour and enrichment of carotenoids.</title>
        <authorList>
            <person name="Wang J."/>
        </authorList>
    </citation>
    <scope>NUCLEOTIDE SEQUENCE</scope>
    <source>
        <tissue evidence="7">Leaf</tissue>
    </source>
</reference>